<comment type="caution">
    <text evidence="2">The sequence shown here is derived from an EMBL/GenBank/DDBJ whole genome shotgun (WGS) entry which is preliminary data.</text>
</comment>
<accession>A0AAV7TSP6</accession>
<dbReference type="Proteomes" id="UP001066276">
    <property type="component" value="Chromosome 3_2"/>
</dbReference>
<name>A0AAV7TSP6_PLEWA</name>
<sequence length="136" mass="14268">MRASKEAMSPAEPPRKPAKSSKDTPQGPDCTAGPPRPHPQARQRDLSMQGLQGRRQAATDGFPRSGAPGPTIRTSKAAFSSAQGRASKRPVAWAAKQINILSAVVGFMVKSPGASQPSDHVGRQSGHVPQILQLTG</sequence>
<feature type="region of interest" description="Disordered" evidence="1">
    <location>
        <begin position="1"/>
        <end position="89"/>
    </location>
</feature>
<evidence type="ECO:0000313" key="2">
    <source>
        <dbReference type="EMBL" id="KAJ1178748.1"/>
    </source>
</evidence>
<keyword evidence="3" id="KW-1185">Reference proteome</keyword>
<evidence type="ECO:0000256" key="1">
    <source>
        <dbReference type="SAM" id="MobiDB-lite"/>
    </source>
</evidence>
<dbReference type="AlphaFoldDB" id="A0AAV7TSP6"/>
<proteinExistence type="predicted"/>
<organism evidence="2 3">
    <name type="scientific">Pleurodeles waltl</name>
    <name type="common">Iberian ribbed newt</name>
    <dbReference type="NCBI Taxonomy" id="8319"/>
    <lineage>
        <taxon>Eukaryota</taxon>
        <taxon>Metazoa</taxon>
        <taxon>Chordata</taxon>
        <taxon>Craniata</taxon>
        <taxon>Vertebrata</taxon>
        <taxon>Euteleostomi</taxon>
        <taxon>Amphibia</taxon>
        <taxon>Batrachia</taxon>
        <taxon>Caudata</taxon>
        <taxon>Salamandroidea</taxon>
        <taxon>Salamandridae</taxon>
        <taxon>Pleurodelinae</taxon>
        <taxon>Pleurodeles</taxon>
    </lineage>
</organism>
<gene>
    <name evidence="2" type="ORF">NDU88_003990</name>
</gene>
<reference evidence="2" key="1">
    <citation type="journal article" date="2022" name="bioRxiv">
        <title>Sequencing and chromosome-scale assembly of the giantPleurodeles waltlgenome.</title>
        <authorList>
            <person name="Brown T."/>
            <person name="Elewa A."/>
            <person name="Iarovenko S."/>
            <person name="Subramanian E."/>
            <person name="Araus A.J."/>
            <person name="Petzold A."/>
            <person name="Susuki M."/>
            <person name="Suzuki K.-i.T."/>
            <person name="Hayashi T."/>
            <person name="Toyoda A."/>
            <person name="Oliveira C."/>
            <person name="Osipova E."/>
            <person name="Leigh N.D."/>
            <person name="Simon A."/>
            <person name="Yun M.H."/>
        </authorList>
    </citation>
    <scope>NUCLEOTIDE SEQUENCE</scope>
    <source>
        <strain evidence="2">20211129_DDA</strain>
        <tissue evidence="2">Liver</tissue>
    </source>
</reference>
<evidence type="ECO:0000313" key="3">
    <source>
        <dbReference type="Proteomes" id="UP001066276"/>
    </source>
</evidence>
<dbReference type="EMBL" id="JANPWB010000006">
    <property type="protein sequence ID" value="KAJ1178748.1"/>
    <property type="molecule type" value="Genomic_DNA"/>
</dbReference>
<protein>
    <submittedName>
        <fullName evidence="2">Uncharacterized protein</fullName>
    </submittedName>
</protein>
<feature type="compositionally biased region" description="Polar residues" evidence="1">
    <location>
        <begin position="72"/>
        <end position="84"/>
    </location>
</feature>